<organism evidence="1 2">
    <name type="scientific">Nocardiopsis sinuspersici</name>
    <dbReference type="NCBI Taxonomy" id="501010"/>
    <lineage>
        <taxon>Bacteria</taxon>
        <taxon>Bacillati</taxon>
        <taxon>Actinomycetota</taxon>
        <taxon>Actinomycetes</taxon>
        <taxon>Streptosporangiales</taxon>
        <taxon>Nocardiopsidaceae</taxon>
        <taxon>Nocardiopsis</taxon>
    </lineage>
</organism>
<protein>
    <submittedName>
        <fullName evidence="1">Uncharacterized protein</fullName>
    </submittedName>
</protein>
<dbReference type="RefSeq" id="WP_179811431.1">
    <property type="nucleotide sequence ID" value="NZ_JACCHL010000001.1"/>
</dbReference>
<sequence>MRPSPSRTSAAPARRALAPEGLAALKAESSSRRGVIDLLDVLKEADTEAALRRIRRLFINGADQDRRS</sequence>
<evidence type="ECO:0000313" key="1">
    <source>
        <dbReference type="EMBL" id="NYH55325.1"/>
    </source>
</evidence>
<dbReference type="Proteomes" id="UP000584931">
    <property type="component" value="Unassembled WGS sequence"/>
</dbReference>
<dbReference type="EMBL" id="JACCHL010000001">
    <property type="protein sequence ID" value="NYH55325.1"/>
    <property type="molecule type" value="Genomic_DNA"/>
</dbReference>
<proteinExistence type="predicted"/>
<accession>A0A7Y9XJ00</accession>
<dbReference type="AlphaFoldDB" id="A0A7Y9XJ00"/>
<comment type="caution">
    <text evidence="1">The sequence shown here is derived from an EMBL/GenBank/DDBJ whole genome shotgun (WGS) entry which is preliminary data.</text>
</comment>
<evidence type="ECO:0000313" key="2">
    <source>
        <dbReference type="Proteomes" id="UP000584931"/>
    </source>
</evidence>
<gene>
    <name evidence="1" type="ORF">HNR06_004914</name>
</gene>
<reference evidence="1 2" key="1">
    <citation type="submission" date="2020-07" db="EMBL/GenBank/DDBJ databases">
        <title>Sequencing the genomes of 1000 actinobacteria strains.</title>
        <authorList>
            <person name="Klenk H.-P."/>
        </authorList>
    </citation>
    <scope>NUCLEOTIDE SEQUENCE [LARGE SCALE GENOMIC DNA]</scope>
    <source>
        <strain evidence="1 2">DSM 45278</strain>
    </source>
</reference>
<name>A0A7Y9XJ00_9ACTN</name>